<evidence type="ECO:0000313" key="2">
    <source>
        <dbReference type="Proteomes" id="UP001059380"/>
    </source>
</evidence>
<protein>
    <submittedName>
        <fullName evidence="1">Uncharacterized protein</fullName>
    </submittedName>
</protein>
<gene>
    <name evidence="1" type="ORF">MOP44_06810</name>
</gene>
<dbReference type="Proteomes" id="UP001059380">
    <property type="component" value="Chromosome"/>
</dbReference>
<evidence type="ECO:0000313" key="1">
    <source>
        <dbReference type="EMBL" id="UWZ85648.1"/>
    </source>
</evidence>
<accession>A0A9J7BSL1</accession>
<organism evidence="1 2">
    <name type="scientific">Occallatibacter riparius</name>
    <dbReference type="NCBI Taxonomy" id="1002689"/>
    <lineage>
        <taxon>Bacteria</taxon>
        <taxon>Pseudomonadati</taxon>
        <taxon>Acidobacteriota</taxon>
        <taxon>Terriglobia</taxon>
        <taxon>Terriglobales</taxon>
        <taxon>Acidobacteriaceae</taxon>
        <taxon>Occallatibacter</taxon>
    </lineage>
</organism>
<keyword evidence="2" id="KW-1185">Reference proteome</keyword>
<dbReference type="EMBL" id="CP093313">
    <property type="protein sequence ID" value="UWZ85648.1"/>
    <property type="molecule type" value="Genomic_DNA"/>
</dbReference>
<reference evidence="1" key="1">
    <citation type="submission" date="2021-04" db="EMBL/GenBank/DDBJ databases">
        <title>Phylogenetic analysis of Acidobacteriaceae.</title>
        <authorList>
            <person name="Qiu L."/>
            <person name="Zhang Q."/>
        </authorList>
    </citation>
    <scope>NUCLEOTIDE SEQUENCE</scope>
    <source>
        <strain evidence="1">DSM 25168</strain>
    </source>
</reference>
<dbReference type="KEGG" id="orp:MOP44_06810"/>
<dbReference type="AlphaFoldDB" id="A0A9J7BSL1"/>
<proteinExistence type="predicted"/>
<name>A0A9J7BSL1_9BACT</name>
<sequence>MNSPAQLPKVGGRVQIEGRDETFVIVEVDEETQTVSVIPESEVFRRSLDELTPAHPLRSDD</sequence>
<dbReference type="RefSeq" id="WP_260795233.1">
    <property type="nucleotide sequence ID" value="NZ_CP093313.1"/>
</dbReference>